<dbReference type="EMBL" id="CP129113">
    <property type="protein sequence ID" value="WLV24930.1"/>
    <property type="molecule type" value="Genomic_DNA"/>
</dbReference>
<accession>A0ABY9KVT3</accession>
<gene>
    <name evidence="2" type="ORF">QR721_01445</name>
</gene>
<dbReference type="Proteomes" id="UP001180087">
    <property type="component" value="Chromosome"/>
</dbReference>
<organism evidence="2 3">
    <name type="scientific">Aciduricibacillus chroicocephali</name>
    <dbReference type="NCBI Taxonomy" id="3054939"/>
    <lineage>
        <taxon>Bacteria</taxon>
        <taxon>Bacillati</taxon>
        <taxon>Bacillota</taxon>
        <taxon>Bacilli</taxon>
        <taxon>Bacillales</taxon>
        <taxon>Bacillaceae</taxon>
        <taxon>Aciduricibacillus</taxon>
    </lineage>
</organism>
<keyword evidence="3" id="KW-1185">Reference proteome</keyword>
<feature type="domain" description="N-acetyltransferase" evidence="1">
    <location>
        <begin position="1"/>
        <end position="147"/>
    </location>
</feature>
<dbReference type="InterPro" id="IPR016181">
    <property type="entry name" value="Acyl_CoA_acyltransferase"/>
</dbReference>
<evidence type="ECO:0000313" key="3">
    <source>
        <dbReference type="Proteomes" id="UP001180087"/>
    </source>
</evidence>
<dbReference type="CDD" id="cd04301">
    <property type="entry name" value="NAT_SF"/>
    <property type="match status" value="1"/>
</dbReference>
<dbReference type="Pfam" id="PF00583">
    <property type="entry name" value="Acetyltransf_1"/>
    <property type="match status" value="1"/>
</dbReference>
<evidence type="ECO:0000259" key="1">
    <source>
        <dbReference type="PROSITE" id="PS51186"/>
    </source>
</evidence>
<reference evidence="2" key="1">
    <citation type="submission" date="2023-06" db="EMBL/GenBank/DDBJ databases">
        <title>A Treasure from Seagulls: Isolation and Description of Aciduricobacillus qingdaonensis gen. nov., sp. nov., a Rare Obligately Uric Acid-utilizing Member in the Family Bacillaceae.</title>
        <authorList>
            <person name="Liu W."/>
            <person name="Wang B."/>
        </authorList>
    </citation>
    <scope>NUCLEOTIDE SEQUENCE</scope>
    <source>
        <strain evidence="2">44XB</strain>
    </source>
</reference>
<sequence length="147" mass="16910">MKIKEVSLDSLKEAAELFNEYRKFYGKENDLLGAETFLKERIENGESIIFLAYEQEQAVGFVQIYPIFSSISMKRAYILNDLFVEPSYRGGGVGKAILNRVFNLCEENGGSYVTLQTSPDNHRAKGLYEHMGMSLDSEYDWYIKYSK</sequence>
<dbReference type="RefSeq" id="WP_348028457.1">
    <property type="nucleotide sequence ID" value="NZ_CP129113.1"/>
</dbReference>
<name>A0ABY9KVT3_9BACI</name>
<proteinExistence type="predicted"/>
<dbReference type="InterPro" id="IPR000182">
    <property type="entry name" value="GNAT_dom"/>
</dbReference>
<dbReference type="SUPFAM" id="SSF55729">
    <property type="entry name" value="Acyl-CoA N-acyltransferases (Nat)"/>
    <property type="match status" value="1"/>
</dbReference>
<dbReference type="Gene3D" id="3.40.630.30">
    <property type="match status" value="1"/>
</dbReference>
<dbReference type="PROSITE" id="PS51186">
    <property type="entry name" value="GNAT"/>
    <property type="match status" value="1"/>
</dbReference>
<protein>
    <submittedName>
        <fullName evidence="2">GNAT family N-acetyltransferase</fullName>
    </submittedName>
</protein>
<dbReference type="PANTHER" id="PTHR43072">
    <property type="entry name" value="N-ACETYLTRANSFERASE"/>
    <property type="match status" value="1"/>
</dbReference>
<dbReference type="PANTHER" id="PTHR43072:SF60">
    <property type="entry name" value="L-2,4-DIAMINOBUTYRIC ACID ACETYLTRANSFERASE"/>
    <property type="match status" value="1"/>
</dbReference>
<evidence type="ECO:0000313" key="2">
    <source>
        <dbReference type="EMBL" id="WLV24930.1"/>
    </source>
</evidence>